<accession>A0ABV8UZR5</accession>
<proteinExistence type="predicted"/>
<evidence type="ECO:0000313" key="2">
    <source>
        <dbReference type="Proteomes" id="UP001595733"/>
    </source>
</evidence>
<dbReference type="RefSeq" id="WP_378142667.1">
    <property type="nucleotide sequence ID" value="NZ_JBHSEF010000026.1"/>
</dbReference>
<keyword evidence="2" id="KW-1185">Reference proteome</keyword>
<comment type="caution">
    <text evidence="1">The sequence shown here is derived from an EMBL/GenBank/DDBJ whole genome shotgun (WGS) entry which is preliminary data.</text>
</comment>
<organism evidence="1 2">
    <name type="scientific">Chryseomicrobium palamuruense</name>
    <dbReference type="NCBI Taxonomy" id="682973"/>
    <lineage>
        <taxon>Bacteria</taxon>
        <taxon>Bacillati</taxon>
        <taxon>Bacillota</taxon>
        <taxon>Bacilli</taxon>
        <taxon>Bacillales</taxon>
        <taxon>Caryophanaceae</taxon>
        <taxon>Chryseomicrobium</taxon>
    </lineage>
</organism>
<reference evidence="2" key="1">
    <citation type="journal article" date="2019" name="Int. J. Syst. Evol. Microbiol.">
        <title>The Global Catalogue of Microorganisms (GCM) 10K type strain sequencing project: providing services to taxonomists for standard genome sequencing and annotation.</title>
        <authorList>
            <consortium name="The Broad Institute Genomics Platform"/>
            <consortium name="The Broad Institute Genome Sequencing Center for Infectious Disease"/>
            <person name="Wu L."/>
            <person name="Ma J."/>
        </authorList>
    </citation>
    <scope>NUCLEOTIDE SEQUENCE [LARGE SCALE GENOMIC DNA]</scope>
    <source>
        <strain evidence="2">CCUG 50353</strain>
    </source>
</reference>
<gene>
    <name evidence="1" type="ORF">ACFO0S_13730</name>
</gene>
<evidence type="ECO:0000313" key="1">
    <source>
        <dbReference type="EMBL" id="MFC4356116.1"/>
    </source>
</evidence>
<protein>
    <submittedName>
        <fullName evidence="1">Uncharacterized protein</fullName>
    </submittedName>
</protein>
<sequence length="57" mass="6370">MPPWTRWHLAWILSLRNSISLDVEPPAPETPRKSGVPNEALFASMGANDFEVCFLSS</sequence>
<name>A0ABV8UZR5_9BACL</name>
<dbReference type="EMBL" id="JBHSEF010000026">
    <property type="protein sequence ID" value="MFC4356116.1"/>
    <property type="molecule type" value="Genomic_DNA"/>
</dbReference>
<dbReference type="Proteomes" id="UP001595733">
    <property type="component" value="Unassembled WGS sequence"/>
</dbReference>